<dbReference type="Proteomes" id="UP000009227">
    <property type="component" value="Chromosome"/>
</dbReference>
<dbReference type="OrthoDB" id="385051at2157"/>
<reference evidence="1 2" key="1">
    <citation type="submission" date="2011-05" db="EMBL/GenBank/DDBJ databases">
        <title>Complete sequence of Methanotorris igneus Kol 5.</title>
        <authorList>
            <consortium name="US DOE Joint Genome Institute"/>
            <person name="Lucas S."/>
            <person name="Han J."/>
            <person name="Lapidus A."/>
            <person name="Cheng J.-F."/>
            <person name="Goodwin L."/>
            <person name="Pitluck S."/>
            <person name="Peters L."/>
            <person name="Mikhailova N."/>
            <person name="Chertkov O."/>
            <person name="Han C."/>
            <person name="Tapia R."/>
            <person name="Land M."/>
            <person name="Hauser L."/>
            <person name="Kyrpides N."/>
            <person name="Ivanova N."/>
            <person name="Pagani I."/>
            <person name="Sieprawska-Lupa M."/>
            <person name="Whitman W."/>
            <person name="Woyke T."/>
        </authorList>
    </citation>
    <scope>NUCLEOTIDE SEQUENCE [LARGE SCALE GENOMIC DNA]</scope>
    <source>
        <strain evidence="2">DSM 5666 / JCM 11834 / Kol 5</strain>
    </source>
</reference>
<evidence type="ECO:0000313" key="2">
    <source>
        <dbReference type="Proteomes" id="UP000009227"/>
    </source>
</evidence>
<dbReference type="HOGENOM" id="CLU_1025313_0_0_2"/>
<dbReference type="InterPro" id="IPR004027">
    <property type="entry name" value="SEC_C_motif"/>
</dbReference>
<sequence>MKNPSPKTTEELLKELAKRKIVVNKELIKEIVKREDAPKEILRLINELNEISDMWFPIHAIYILGLIRTKEALNTLKYIIKNFDIDDFVGDLPDVFYNFGAEYFDDIKEIVLDESYDEYIRLNAFESLFMMEDVDRNKLLEFSKEVFNKLLKGDKVSDNVKCFMAGLMLTLEDKDKGFCSEVFNFIVDVIKEYNERNKHSFFKLHIDDVLYYKEENDWKKPKDLWEFYHPKNLLHLFEVNYGKLSKIDKYGPCICGSGKKFSDCCLKYLKE</sequence>
<dbReference type="AlphaFoldDB" id="F6BCP1"/>
<protein>
    <submittedName>
        <fullName evidence="1">SEC-C motif domain protein</fullName>
    </submittedName>
</protein>
<organism evidence="2">
    <name type="scientific">Methanotorris igneus (strain DSM 5666 / JCM 11834 / Kol 5)</name>
    <dbReference type="NCBI Taxonomy" id="880724"/>
    <lineage>
        <taxon>Archaea</taxon>
        <taxon>Methanobacteriati</taxon>
        <taxon>Methanobacteriota</taxon>
        <taxon>Methanomada group</taxon>
        <taxon>Methanococci</taxon>
        <taxon>Methanococcales</taxon>
        <taxon>Methanocaldococcaceae</taxon>
        <taxon>Methanotorris</taxon>
    </lineage>
</organism>
<gene>
    <name evidence="1" type="ordered locus">Metig_0702</name>
</gene>
<dbReference type="KEGG" id="mig:Metig_0702"/>
<dbReference type="SUPFAM" id="SSF48371">
    <property type="entry name" value="ARM repeat"/>
    <property type="match status" value="1"/>
</dbReference>
<evidence type="ECO:0000313" key="1">
    <source>
        <dbReference type="EMBL" id="AEF96252.1"/>
    </source>
</evidence>
<dbReference type="InterPro" id="IPR016024">
    <property type="entry name" value="ARM-type_fold"/>
</dbReference>
<dbReference type="EMBL" id="CP002737">
    <property type="protein sequence ID" value="AEF96252.1"/>
    <property type="molecule type" value="Genomic_DNA"/>
</dbReference>
<name>F6BCP1_METIK</name>
<dbReference type="GeneID" id="10643542"/>
<accession>F6BCP1</accession>
<dbReference type="RefSeq" id="WP_013798855.1">
    <property type="nucleotide sequence ID" value="NC_015562.1"/>
</dbReference>
<dbReference type="Gene3D" id="3.10.450.50">
    <property type="match status" value="1"/>
</dbReference>
<proteinExistence type="predicted"/>
<dbReference type="Pfam" id="PF02810">
    <property type="entry name" value="SEC-C"/>
    <property type="match status" value="1"/>
</dbReference>
<keyword evidence="2" id="KW-1185">Reference proteome</keyword>
<dbReference type="SUPFAM" id="SSF103642">
    <property type="entry name" value="Sec-C motif"/>
    <property type="match status" value="1"/>
</dbReference>